<dbReference type="Proteomes" id="UP001234297">
    <property type="component" value="Chromosome 10"/>
</dbReference>
<evidence type="ECO:0000313" key="1">
    <source>
        <dbReference type="EMBL" id="KAJ8621789.1"/>
    </source>
</evidence>
<comment type="caution">
    <text evidence="1">The sequence shown here is derived from an EMBL/GenBank/DDBJ whole genome shotgun (WGS) entry which is preliminary data.</text>
</comment>
<name>A0ACC2KKW3_PERAE</name>
<proteinExistence type="predicted"/>
<protein>
    <submittedName>
        <fullName evidence="1">Uncharacterized protein</fullName>
    </submittedName>
</protein>
<reference evidence="1 2" key="1">
    <citation type="journal article" date="2022" name="Hortic Res">
        <title>A haplotype resolved chromosomal level avocado genome allows analysis of novel avocado genes.</title>
        <authorList>
            <person name="Nath O."/>
            <person name="Fletcher S.J."/>
            <person name="Hayward A."/>
            <person name="Shaw L.M."/>
            <person name="Masouleh A.K."/>
            <person name="Furtado A."/>
            <person name="Henry R.J."/>
            <person name="Mitter N."/>
        </authorList>
    </citation>
    <scope>NUCLEOTIDE SEQUENCE [LARGE SCALE GENOMIC DNA]</scope>
    <source>
        <strain evidence="2">cv. Hass</strain>
    </source>
</reference>
<evidence type="ECO:0000313" key="2">
    <source>
        <dbReference type="Proteomes" id="UP001234297"/>
    </source>
</evidence>
<organism evidence="1 2">
    <name type="scientific">Persea americana</name>
    <name type="common">Avocado</name>
    <dbReference type="NCBI Taxonomy" id="3435"/>
    <lineage>
        <taxon>Eukaryota</taxon>
        <taxon>Viridiplantae</taxon>
        <taxon>Streptophyta</taxon>
        <taxon>Embryophyta</taxon>
        <taxon>Tracheophyta</taxon>
        <taxon>Spermatophyta</taxon>
        <taxon>Magnoliopsida</taxon>
        <taxon>Magnoliidae</taxon>
        <taxon>Laurales</taxon>
        <taxon>Lauraceae</taxon>
        <taxon>Persea</taxon>
    </lineage>
</organism>
<keyword evidence="2" id="KW-1185">Reference proteome</keyword>
<accession>A0ACC2KKW3</accession>
<gene>
    <name evidence="1" type="ORF">MRB53_030318</name>
</gene>
<sequence>MNSTYSPQLNLNAQITSPIAKEVHQMGNCMAGDERINVVRIMMDSGRIIELKGPLQVRALINDFPGYAIFHRGSSTSPLMDHEQLESGRLYYLLPMAREQSEFPDSEAIEEFATKMTPLRLSADASSELVRNTTMGSSLEVLPSPGNGVWRVKLVISSDQLAEVLSEQKAKSEALGSFLKSLPHSQKTIETKKGSLGIAPSCCEKPIQ</sequence>
<dbReference type="EMBL" id="CM056818">
    <property type="protein sequence ID" value="KAJ8621789.1"/>
    <property type="molecule type" value="Genomic_DNA"/>
</dbReference>